<dbReference type="EMBL" id="LSRE01000001">
    <property type="protein sequence ID" value="KXP01565.1"/>
    <property type="molecule type" value="Genomic_DNA"/>
</dbReference>
<dbReference type="PANTHER" id="PTHR30011:SF16">
    <property type="entry name" value="C2H2 FINGER DOMAIN TRANSCRIPTION FACTOR (EUROFUNG)-RELATED"/>
    <property type="match status" value="1"/>
</dbReference>
<reference evidence="8 11" key="1">
    <citation type="submission" date="2016-02" db="EMBL/GenBank/DDBJ databases">
        <authorList>
            <person name="Teng J.L."/>
            <person name="Tang Y."/>
            <person name="Huang Y."/>
            <person name="Guo F."/>
            <person name="Wei W."/>
            <person name="Chen J.H."/>
            <person name="Wong S.Y."/>
            <person name="Lau S.K."/>
            <person name="Woo P.C."/>
        </authorList>
    </citation>
    <scope>NUCLEOTIDE SEQUENCE [LARGE SCALE GENOMIC DNA]</scope>
    <source>
        <strain evidence="8 11">JCM 13375</strain>
    </source>
</reference>
<dbReference type="Proteomes" id="UP000070409">
    <property type="component" value="Unassembled WGS sequence"/>
</dbReference>
<feature type="binding site" evidence="6">
    <location>
        <position position="143"/>
    </location>
    <ligand>
        <name>FMN</name>
        <dbReference type="ChEBI" id="CHEBI:58210"/>
    </ligand>
</feature>
<dbReference type="InterPro" id="IPR051260">
    <property type="entry name" value="Diverse_substr_monoxygenases"/>
</dbReference>
<reference evidence="10" key="2">
    <citation type="submission" date="2016-02" db="EMBL/GenBank/DDBJ databases">
        <authorList>
            <person name="Wen L."/>
            <person name="He K."/>
            <person name="Yang H."/>
        </authorList>
    </citation>
    <scope>NUCLEOTIDE SEQUENCE [LARGE SCALE GENOMIC DNA]</scope>
    <source>
        <strain evidence="10">JCM 15929</strain>
    </source>
</reference>
<keyword evidence="2 6" id="KW-0288">FMN</keyword>
<evidence type="ECO:0000256" key="5">
    <source>
        <dbReference type="ARBA" id="ARBA00033748"/>
    </source>
</evidence>
<evidence type="ECO:0000256" key="4">
    <source>
        <dbReference type="ARBA" id="ARBA00023033"/>
    </source>
</evidence>
<comment type="caution">
    <text evidence="9">The sequence shown here is derived from an EMBL/GenBank/DDBJ whole genome shotgun (WGS) entry which is preliminary data.</text>
</comment>
<dbReference type="GO" id="GO:0016705">
    <property type="term" value="F:oxidoreductase activity, acting on paired donors, with incorporation or reduction of molecular oxygen"/>
    <property type="evidence" value="ECO:0007669"/>
    <property type="project" value="InterPro"/>
</dbReference>
<evidence type="ECO:0000256" key="3">
    <source>
        <dbReference type="ARBA" id="ARBA00023002"/>
    </source>
</evidence>
<proteinExistence type="inferred from homology"/>
<feature type="domain" description="Luciferase-like" evidence="7">
    <location>
        <begin position="30"/>
        <end position="272"/>
    </location>
</feature>
<dbReference type="SUPFAM" id="SSF51679">
    <property type="entry name" value="Bacterial luciferase-like"/>
    <property type="match status" value="1"/>
</dbReference>
<protein>
    <recommendedName>
        <fullName evidence="7">Luciferase-like domain-containing protein</fullName>
    </recommendedName>
</protein>
<evidence type="ECO:0000313" key="9">
    <source>
        <dbReference type="EMBL" id="KXP14770.1"/>
    </source>
</evidence>
<dbReference type="OrthoDB" id="8320141at2"/>
<evidence type="ECO:0000313" key="10">
    <source>
        <dbReference type="Proteomes" id="UP000070258"/>
    </source>
</evidence>
<keyword evidence="11" id="KW-1185">Reference proteome</keyword>
<evidence type="ECO:0000256" key="1">
    <source>
        <dbReference type="ARBA" id="ARBA00022630"/>
    </source>
</evidence>
<dbReference type="InterPro" id="IPR016215">
    <property type="entry name" value="NTA_MOA"/>
</dbReference>
<dbReference type="RefSeq" id="WP_068569381.1">
    <property type="nucleotide sequence ID" value="NZ_LSRE01000001.1"/>
</dbReference>
<dbReference type="Gene3D" id="3.20.20.30">
    <property type="entry name" value="Luciferase-like domain"/>
    <property type="match status" value="1"/>
</dbReference>
<feature type="binding site" evidence="6">
    <location>
        <position position="211"/>
    </location>
    <ligand>
        <name>FMN</name>
        <dbReference type="ChEBI" id="CHEBI:58210"/>
    </ligand>
</feature>
<dbReference type="EMBL" id="LSRF01000001">
    <property type="protein sequence ID" value="KXP14770.1"/>
    <property type="molecule type" value="Genomic_DNA"/>
</dbReference>
<name>A0A138AWI2_9ACTN</name>
<gene>
    <name evidence="9" type="ORF">AXK60_02495</name>
    <name evidence="8" type="ORF">AXK61_01830</name>
</gene>
<evidence type="ECO:0000313" key="11">
    <source>
        <dbReference type="Proteomes" id="UP000070409"/>
    </source>
</evidence>
<sequence length="415" mass="43832">MSRIHLVVEAVGAQLPELAERARRGGPRVASPDDFLDFAARAEDAGVDALFYADFLGKPRAQFAARPLIPFEPLTALSAIAARTSSIGLIATASTTFSEPYTLARQIASLDNLSGGRAGWNIVTSIQGAGNYGQDLAAKDERYARAAEVTDAVLALWASWDPAYRRPRGGFVDTDAIADVHFSGAHVTLDGWLDVPSDRQGRPVLFQAGSSAAGLTFAARYADAVFGINPSRSGAIRTRTRLRELAAAQGRDPGAVKYLPGVRLFVDDELDTVESPGLRDAVGALLGVPLGGLDLDAPLPDRILAARGRVDTQSAPITGTVEGLWDLAAEPGTTLRELLGVYRNGSGFLSLAGSARSIADTLLGWVDDGAADGFVLGAGGSVDEVYRQVIPLLRAAGRYRDHYAGSTLRDHLEVP</sequence>
<comment type="similarity">
    <text evidence="5">Belongs to the NtaA/SnaA/DszA monooxygenase family.</text>
</comment>
<evidence type="ECO:0000259" key="7">
    <source>
        <dbReference type="Pfam" id="PF00296"/>
    </source>
</evidence>
<keyword evidence="4" id="KW-0503">Monooxygenase</keyword>
<feature type="binding site" evidence="6">
    <location>
        <position position="92"/>
    </location>
    <ligand>
        <name>FMN</name>
        <dbReference type="ChEBI" id="CHEBI:58210"/>
    </ligand>
</feature>
<dbReference type="PIRSF" id="PIRSF000337">
    <property type="entry name" value="NTA_MOA"/>
    <property type="match status" value="1"/>
</dbReference>
<feature type="binding site" evidence="6">
    <location>
        <position position="210"/>
    </location>
    <ligand>
        <name>FMN</name>
        <dbReference type="ChEBI" id="CHEBI:58210"/>
    </ligand>
</feature>
<dbReference type="InterPro" id="IPR011251">
    <property type="entry name" value="Luciferase-like_dom"/>
</dbReference>
<keyword evidence="3" id="KW-0560">Oxidoreductase</keyword>
<organism evidence="9 10">
    <name type="scientific">Tsukamurella pseudospumae</name>
    <dbReference type="NCBI Taxonomy" id="239498"/>
    <lineage>
        <taxon>Bacteria</taxon>
        <taxon>Bacillati</taxon>
        <taxon>Actinomycetota</taxon>
        <taxon>Actinomycetes</taxon>
        <taxon>Mycobacteriales</taxon>
        <taxon>Tsukamurellaceae</taxon>
        <taxon>Tsukamurella</taxon>
    </lineage>
</organism>
<dbReference type="NCBIfam" id="TIGR03860">
    <property type="entry name" value="FMN_nitrolo"/>
    <property type="match status" value="1"/>
</dbReference>
<dbReference type="Pfam" id="PF00296">
    <property type="entry name" value="Bac_luciferase"/>
    <property type="match status" value="1"/>
</dbReference>
<dbReference type="PANTHER" id="PTHR30011">
    <property type="entry name" value="ALKANESULFONATE MONOOXYGENASE-RELATED"/>
    <property type="match status" value="1"/>
</dbReference>
<dbReference type="GO" id="GO:0004497">
    <property type="term" value="F:monooxygenase activity"/>
    <property type="evidence" value="ECO:0007669"/>
    <property type="project" value="UniProtKB-KW"/>
</dbReference>
<evidence type="ECO:0000256" key="6">
    <source>
        <dbReference type="PIRSR" id="PIRSR000337-1"/>
    </source>
</evidence>
<evidence type="ECO:0000313" key="8">
    <source>
        <dbReference type="EMBL" id="KXP01565.1"/>
    </source>
</evidence>
<dbReference type="Proteomes" id="UP000070258">
    <property type="component" value="Unassembled WGS sequence"/>
</dbReference>
<keyword evidence="1 6" id="KW-0285">Flavoprotein</keyword>
<reference evidence="9" key="3">
    <citation type="submission" date="2016-02" db="EMBL/GenBank/DDBJ databases">
        <authorList>
            <person name="Teng J.L."/>
            <person name="Yang Y."/>
            <person name="Huang Y."/>
            <person name="Guo F."/>
            <person name="Wei W."/>
            <person name="Chen J.H."/>
            <person name="Wong S.Y."/>
            <person name="Lau S.K."/>
            <person name="Woo P.C."/>
        </authorList>
    </citation>
    <scope>NUCLEOTIDE SEQUENCE</scope>
    <source>
        <strain evidence="9">JCM 15929</strain>
    </source>
</reference>
<dbReference type="InterPro" id="IPR036661">
    <property type="entry name" value="Luciferase-like_sf"/>
</dbReference>
<evidence type="ECO:0000256" key="2">
    <source>
        <dbReference type="ARBA" id="ARBA00022643"/>
    </source>
</evidence>
<accession>A0A138AWI2</accession>
<feature type="binding site" evidence="6">
    <location>
        <position position="54"/>
    </location>
    <ligand>
        <name>FMN</name>
        <dbReference type="ChEBI" id="CHEBI:58210"/>
    </ligand>
</feature>
<dbReference type="STRING" id="239498.AXK60_02495"/>
<dbReference type="AlphaFoldDB" id="A0A138AWI2"/>